<evidence type="ECO:0000313" key="1">
    <source>
        <dbReference type="EMBL" id="KNB15766.1"/>
    </source>
</evidence>
<proteinExistence type="predicted"/>
<accession>A0A0J9VYD1</accession>
<dbReference type="VEuPathDB" id="FungiDB:FOXG_21472"/>
<evidence type="ECO:0000313" key="2">
    <source>
        <dbReference type="Proteomes" id="UP000009097"/>
    </source>
</evidence>
<name>A0A0J9VYD1_FUSO4</name>
<dbReference type="KEGG" id="fox:FOXG_21472"/>
<dbReference type="AlphaFoldDB" id="A0A0J9VYD1"/>
<protein>
    <submittedName>
        <fullName evidence="1">Uncharacterized protein</fullName>
    </submittedName>
</protein>
<reference evidence="1 2" key="1">
    <citation type="journal article" date="2010" name="Nature">
        <title>Comparative genomics reveals mobile pathogenicity chromosomes in Fusarium.</title>
        <authorList>
            <person name="Ma L.J."/>
            <person name="van der Does H.C."/>
            <person name="Borkovich K.A."/>
            <person name="Coleman J.J."/>
            <person name="Daboussi M.J."/>
            <person name="Di Pietro A."/>
            <person name="Dufresne M."/>
            <person name="Freitag M."/>
            <person name="Grabherr M."/>
            <person name="Henrissat B."/>
            <person name="Houterman P.M."/>
            <person name="Kang S."/>
            <person name="Shim W.B."/>
            <person name="Woloshuk C."/>
            <person name="Xie X."/>
            <person name="Xu J.R."/>
            <person name="Antoniw J."/>
            <person name="Baker S.E."/>
            <person name="Bluhm B.H."/>
            <person name="Breakspear A."/>
            <person name="Brown D.W."/>
            <person name="Butchko R.A."/>
            <person name="Chapman S."/>
            <person name="Coulson R."/>
            <person name="Coutinho P.M."/>
            <person name="Danchin E.G."/>
            <person name="Diener A."/>
            <person name="Gale L.R."/>
            <person name="Gardiner D.M."/>
            <person name="Goff S."/>
            <person name="Hammond-Kosack K.E."/>
            <person name="Hilburn K."/>
            <person name="Hua-Van A."/>
            <person name="Jonkers W."/>
            <person name="Kazan K."/>
            <person name="Kodira C.D."/>
            <person name="Koehrsen M."/>
            <person name="Kumar L."/>
            <person name="Lee Y.H."/>
            <person name="Li L."/>
            <person name="Manners J.M."/>
            <person name="Miranda-Saavedra D."/>
            <person name="Mukherjee M."/>
            <person name="Park G."/>
            <person name="Park J."/>
            <person name="Park S.Y."/>
            <person name="Proctor R.H."/>
            <person name="Regev A."/>
            <person name="Ruiz-Roldan M.C."/>
            <person name="Sain D."/>
            <person name="Sakthikumar S."/>
            <person name="Sykes S."/>
            <person name="Schwartz D.C."/>
            <person name="Turgeon B.G."/>
            <person name="Wapinski I."/>
            <person name="Yoder O."/>
            <person name="Young S."/>
            <person name="Zeng Q."/>
            <person name="Zhou S."/>
            <person name="Galagan J."/>
            <person name="Cuomo C.A."/>
            <person name="Kistler H.C."/>
            <person name="Rep M."/>
        </authorList>
    </citation>
    <scope>NUCLEOTIDE SEQUENCE [LARGE SCALE GENOMIC DNA]</scope>
    <source>
        <strain evidence="2">4287 / CBS 123668 / FGSC 9935 / NRRL 34936</strain>
    </source>
</reference>
<dbReference type="EMBL" id="DS231717">
    <property type="protein sequence ID" value="KNB15766.1"/>
    <property type="molecule type" value="Genomic_DNA"/>
</dbReference>
<organism evidence="1 2">
    <name type="scientific">Fusarium oxysporum f. sp. lycopersici (strain 4287 / CBS 123668 / FGSC 9935 / NRRL 34936)</name>
    <name type="common">Fusarium vascular wilt of tomato</name>
    <dbReference type="NCBI Taxonomy" id="426428"/>
    <lineage>
        <taxon>Eukaryota</taxon>
        <taxon>Fungi</taxon>
        <taxon>Dikarya</taxon>
        <taxon>Ascomycota</taxon>
        <taxon>Pezizomycotina</taxon>
        <taxon>Sordariomycetes</taxon>
        <taxon>Hypocreomycetidae</taxon>
        <taxon>Hypocreales</taxon>
        <taxon>Nectriaceae</taxon>
        <taxon>Fusarium</taxon>
        <taxon>Fusarium oxysporum species complex</taxon>
    </lineage>
</organism>
<sequence length="83" mass="8549">MAVENGGAATEGMRPGAAHEAWLIPARDTRALFAVEAETVEADVVMCIRNNLSSWGTLVGSCTPIGKAWPSTCIAGGAWSTTG</sequence>
<dbReference type="Proteomes" id="UP000009097">
    <property type="component" value="Chromosome 14"/>
</dbReference>
<gene>
    <name evidence="1" type="ORF">FOXG_21472</name>
</gene>
<dbReference type="GeneID" id="28962178"/>
<dbReference type="RefSeq" id="XP_018253811.1">
    <property type="nucleotide sequence ID" value="XM_018401812.1"/>
</dbReference>